<evidence type="ECO:0000313" key="2">
    <source>
        <dbReference type="Proteomes" id="UP001311730"/>
    </source>
</evidence>
<dbReference type="RefSeq" id="WP_314679364.1">
    <property type="nucleotide sequence ID" value="NZ_JAYKBW010000002.1"/>
</dbReference>
<protein>
    <submittedName>
        <fullName evidence="1">Uncharacterized protein</fullName>
    </submittedName>
</protein>
<dbReference type="Proteomes" id="UP001311730">
    <property type="component" value="Unassembled WGS sequence"/>
</dbReference>
<dbReference type="EMBL" id="JAYKBW010000002">
    <property type="protein sequence ID" value="MEB3074096.1"/>
    <property type="molecule type" value="Genomic_DNA"/>
</dbReference>
<sequence>MIHITPAVPTSGLFMHTLADLTGGVTISSEHLGGAYLYAGTPIGKGSDGCYEVEKIALTLYVTPVSSKELKVAKGHHFLAGDYIAADMADGQKIASVNKQNAEYDILTLEQSFAVEIPKDAPLFATEGNNKIPKVSPVALIAHTALVPHGGDLYCGAWLICVVKEERSQPIAKTLREQLRLISFI</sequence>
<gene>
    <name evidence="1" type="ORF">VJJ08_02130</name>
</gene>
<organism evidence="1 2">
    <name type="scientific">Capnocytophaga gingivalis</name>
    <dbReference type="NCBI Taxonomy" id="1017"/>
    <lineage>
        <taxon>Bacteria</taxon>
        <taxon>Pseudomonadati</taxon>
        <taxon>Bacteroidota</taxon>
        <taxon>Flavobacteriia</taxon>
        <taxon>Flavobacteriales</taxon>
        <taxon>Flavobacteriaceae</taxon>
        <taxon>Capnocytophaga</taxon>
    </lineage>
</organism>
<reference evidence="1 2" key="1">
    <citation type="submission" date="2023-12" db="EMBL/GenBank/DDBJ databases">
        <title>Genomic sequences of Capnocytophaga and Parvimonas strains.</title>
        <authorList>
            <person name="Watt R.M."/>
            <person name="Wang M."/>
            <person name="Yang T."/>
            <person name="Tong W.M."/>
        </authorList>
    </citation>
    <scope>NUCLEOTIDE SEQUENCE [LARGE SCALE GENOMIC DNA]</scope>
    <source>
        <strain evidence="1 2">CCUG 13096</strain>
    </source>
</reference>
<keyword evidence="2" id="KW-1185">Reference proteome</keyword>
<proteinExistence type="predicted"/>
<name>A0ABU5Z588_9FLAO</name>
<evidence type="ECO:0000313" key="1">
    <source>
        <dbReference type="EMBL" id="MEB3074096.1"/>
    </source>
</evidence>
<comment type="caution">
    <text evidence="1">The sequence shown here is derived from an EMBL/GenBank/DDBJ whole genome shotgun (WGS) entry which is preliminary data.</text>
</comment>
<accession>A0ABU5Z588</accession>